<keyword evidence="2" id="KW-0067">ATP-binding</keyword>
<dbReference type="Gene3D" id="1.25.40.10">
    <property type="entry name" value="Tetratricopeptide repeat domain"/>
    <property type="match status" value="1"/>
</dbReference>
<feature type="region of interest" description="Disordered" evidence="3">
    <location>
        <begin position="1"/>
        <end position="24"/>
    </location>
</feature>
<dbReference type="PRINTS" id="PR00038">
    <property type="entry name" value="HTHLUXR"/>
</dbReference>
<reference evidence="6" key="1">
    <citation type="submission" date="2023-07" db="EMBL/GenBank/DDBJ databases">
        <title>30 novel species of actinomycetes from the DSMZ collection.</title>
        <authorList>
            <person name="Nouioui I."/>
        </authorList>
    </citation>
    <scope>NUCLEOTIDE SEQUENCE [LARGE SCALE GENOMIC DNA]</scope>
    <source>
        <strain evidence="6">DSM 41982</strain>
    </source>
</reference>
<dbReference type="Gene3D" id="1.10.10.10">
    <property type="entry name" value="Winged helix-like DNA-binding domain superfamily/Winged helix DNA-binding domain"/>
    <property type="match status" value="1"/>
</dbReference>
<dbReference type="SUPFAM" id="SSF48452">
    <property type="entry name" value="TPR-like"/>
    <property type="match status" value="1"/>
</dbReference>
<dbReference type="SMART" id="SM00421">
    <property type="entry name" value="HTH_LUXR"/>
    <property type="match status" value="1"/>
</dbReference>
<dbReference type="PROSITE" id="PS00622">
    <property type="entry name" value="HTH_LUXR_1"/>
    <property type="match status" value="1"/>
</dbReference>
<accession>A0ABD5E0B2</accession>
<dbReference type="InterPro" id="IPR027417">
    <property type="entry name" value="P-loop_NTPase"/>
</dbReference>
<dbReference type="InterPro" id="IPR016032">
    <property type="entry name" value="Sig_transdc_resp-reg_C-effctor"/>
</dbReference>
<dbReference type="Gene3D" id="3.40.50.300">
    <property type="entry name" value="P-loop containing nucleotide triphosphate hydrolases"/>
    <property type="match status" value="1"/>
</dbReference>
<dbReference type="Pfam" id="PF13191">
    <property type="entry name" value="AAA_16"/>
    <property type="match status" value="1"/>
</dbReference>
<evidence type="ECO:0000256" key="2">
    <source>
        <dbReference type="ARBA" id="ARBA00022840"/>
    </source>
</evidence>
<gene>
    <name evidence="5" type="ORF">RM574_02940</name>
</gene>
<evidence type="ECO:0000256" key="3">
    <source>
        <dbReference type="SAM" id="MobiDB-lite"/>
    </source>
</evidence>
<dbReference type="InterPro" id="IPR011990">
    <property type="entry name" value="TPR-like_helical_dom_sf"/>
</dbReference>
<dbReference type="AlphaFoldDB" id="A0ABD5E0B2"/>
<protein>
    <submittedName>
        <fullName evidence="5">AAA family ATPase</fullName>
    </submittedName>
</protein>
<evidence type="ECO:0000256" key="1">
    <source>
        <dbReference type="ARBA" id="ARBA00022741"/>
    </source>
</evidence>
<sequence>MTPTDPAASPAPRSGSGSGTTAPEPTAALVERAEALALLAAETARARAGRGRLVLLRGATGTGRTALLDAVAAGAEGRGVRVLRARCAPDKDGEALGTVRQFLGRGPEGRPPFYGADAQAESDRCWETLRAYAERGPVLVTVDDVHHADGASRRWLVGAAERIDTLPVLVVATERSQYDVELRPAGLTHRLPPDLVRTHTLAPLGQEAAEALVRAARPEAGAAWVADVVRAGARNPLLLHALLDDLAGLPAERVPVSCAALYPGAYAAAVAWWLESAGPATGRVARTLAALEETDGAGTRAERGGDARGPELLAGAAGTEAPRTAGWLTAMTHLGPLTGGPDAVRWAHPLLRDAVLAGWTDARRRLAHREAAEALLRRGDRAEPVARRLLHAGTVGAPWASRVLGDAATAALDDARLDDAAAFLRRALHEPLPDTLRRRLLTELGSLEYFFDAAADGIPRLVEAVRLPAPGHERVHAAIALGTALFGRGETRAGAQVLRTAAAEEPDSAPARAARVALVQLSDRDLELRREMYDWLGEEAERCPAAVGPAGRALLLRYEVTAGVCSARDAVRRIRALLAEPAEPLAEPFLLGTLAAVAQWADELDEAERLVDRALLGRTFSVLHPMHHALHNIRTDLAAARGAWDWVLAASRARSAALRQPGPANGDAHALIALVETGRTREAQHFAEGFDLREAPDSWELNRFLYARGLLRAASGETTAALHDFLECGRRQASRTVVSPVVTPWRSAAALCRFALGERDEAVALAEAELRLARVWGTPRPLGRALRVLGVVTGRIELLREAVELLRDSPADTELIEALLSYGRALRAAGDDAGGLPALREAAGRADQAGARRLRAEAETALGTKGPAGPAGASGAVLTAGEHRIARLASEGRTNSEIAAQLHLALRTVETHLTHAYRKLGIRRRGELTRALGRGVRG</sequence>
<name>A0ABD5E0B2_9ACTN</name>
<evidence type="ECO:0000259" key="4">
    <source>
        <dbReference type="PROSITE" id="PS50043"/>
    </source>
</evidence>
<evidence type="ECO:0000313" key="5">
    <source>
        <dbReference type="EMBL" id="MDT0414431.1"/>
    </source>
</evidence>
<dbReference type="SUPFAM" id="SSF46894">
    <property type="entry name" value="C-terminal effector domain of the bipartite response regulators"/>
    <property type="match status" value="1"/>
</dbReference>
<dbReference type="Pfam" id="PF00196">
    <property type="entry name" value="GerE"/>
    <property type="match status" value="1"/>
</dbReference>
<dbReference type="InterPro" id="IPR036388">
    <property type="entry name" value="WH-like_DNA-bd_sf"/>
</dbReference>
<dbReference type="EMBL" id="JAVRER010000003">
    <property type="protein sequence ID" value="MDT0414431.1"/>
    <property type="molecule type" value="Genomic_DNA"/>
</dbReference>
<dbReference type="RefSeq" id="WP_311676589.1">
    <property type="nucleotide sequence ID" value="NZ_JAVRER010000003.1"/>
</dbReference>
<proteinExistence type="predicted"/>
<dbReference type="CDD" id="cd06170">
    <property type="entry name" value="LuxR_C_like"/>
    <property type="match status" value="1"/>
</dbReference>
<organism evidence="5 6">
    <name type="scientific">Streptomyces evansiae</name>
    <dbReference type="NCBI Taxonomy" id="3075535"/>
    <lineage>
        <taxon>Bacteria</taxon>
        <taxon>Bacillati</taxon>
        <taxon>Actinomycetota</taxon>
        <taxon>Actinomycetes</taxon>
        <taxon>Kitasatosporales</taxon>
        <taxon>Streptomycetaceae</taxon>
        <taxon>Streptomyces</taxon>
    </lineage>
</organism>
<feature type="domain" description="HTH luxR-type" evidence="4">
    <location>
        <begin position="871"/>
        <end position="936"/>
    </location>
</feature>
<dbReference type="PROSITE" id="PS50043">
    <property type="entry name" value="HTH_LUXR_2"/>
    <property type="match status" value="1"/>
</dbReference>
<evidence type="ECO:0000313" key="6">
    <source>
        <dbReference type="Proteomes" id="UP001183607"/>
    </source>
</evidence>
<dbReference type="PANTHER" id="PTHR16305:SF35">
    <property type="entry name" value="TRANSCRIPTIONAL ACTIVATOR DOMAIN"/>
    <property type="match status" value="1"/>
</dbReference>
<dbReference type="InterPro" id="IPR041664">
    <property type="entry name" value="AAA_16"/>
</dbReference>
<keyword evidence="1" id="KW-0547">Nucleotide-binding</keyword>
<dbReference type="GO" id="GO:0005524">
    <property type="term" value="F:ATP binding"/>
    <property type="evidence" value="ECO:0007669"/>
    <property type="project" value="UniProtKB-KW"/>
</dbReference>
<dbReference type="InterPro" id="IPR000792">
    <property type="entry name" value="Tscrpt_reg_LuxR_C"/>
</dbReference>
<comment type="caution">
    <text evidence="5">The sequence shown here is derived from an EMBL/GenBank/DDBJ whole genome shotgun (WGS) entry which is preliminary data.</text>
</comment>
<dbReference type="PANTHER" id="PTHR16305">
    <property type="entry name" value="TESTICULAR SOLUBLE ADENYLYL CYCLASE"/>
    <property type="match status" value="1"/>
</dbReference>
<dbReference type="Proteomes" id="UP001183607">
    <property type="component" value="Unassembled WGS sequence"/>
</dbReference>
<dbReference type="SUPFAM" id="SSF52540">
    <property type="entry name" value="P-loop containing nucleoside triphosphate hydrolases"/>
    <property type="match status" value="1"/>
</dbReference>